<name>A0A183FAD3_HELPZ</name>
<protein>
    <submittedName>
        <fullName evidence="4">Secreted protein</fullName>
    </submittedName>
</protein>
<keyword evidence="3" id="KW-1185">Reference proteome</keyword>
<gene>
    <name evidence="2" type="ORF">HPBE_LOCUS3126</name>
</gene>
<evidence type="ECO:0000313" key="4">
    <source>
        <dbReference type="WBParaSite" id="HPBE_0000312501-mRNA-1"/>
    </source>
</evidence>
<dbReference type="EMBL" id="UZAH01006513">
    <property type="protein sequence ID" value="VDO31229.1"/>
    <property type="molecule type" value="Genomic_DNA"/>
</dbReference>
<dbReference type="Proteomes" id="UP000050761">
    <property type="component" value="Unassembled WGS sequence"/>
</dbReference>
<keyword evidence="1" id="KW-0732">Signal</keyword>
<organism evidence="3 4">
    <name type="scientific">Heligmosomoides polygyrus</name>
    <name type="common">Parasitic roundworm</name>
    <dbReference type="NCBI Taxonomy" id="6339"/>
    <lineage>
        <taxon>Eukaryota</taxon>
        <taxon>Metazoa</taxon>
        <taxon>Ecdysozoa</taxon>
        <taxon>Nematoda</taxon>
        <taxon>Chromadorea</taxon>
        <taxon>Rhabditida</taxon>
        <taxon>Rhabditina</taxon>
        <taxon>Rhabditomorpha</taxon>
        <taxon>Strongyloidea</taxon>
        <taxon>Heligmosomidae</taxon>
        <taxon>Heligmosomoides</taxon>
    </lineage>
</organism>
<feature type="signal peptide" evidence="1">
    <location>
        <begin position="1"/>
        <end position="19"/>
    </location>
</feature>
<evidence type="ECO:0000256" key="1">
    <source>
        <dbReference type="SAM" id="SignalP"/>
    </source>
</evidence>
<evidence type="ECO:0000313" key="3">
    <source>
        <dbReference type="Proteomes" id="UP000050761"/>
    </source>
</evidence>
<feature type="chain" id="PRO_5044551327" evidence="1">
    <location>
        <begin position="20"/>
        <end position="76"/>
    </location>
</feature>
<proteinExistence type="predicted"/>
<dbReference type="WBParaSite" id="HPBE_0000312501-mRNA-1">
    <property type="protein sequence ID" value="HPBE_0000312501-mRNA-1"/>
    <property type="gene ID" value="HPBE_0000312501"/>
</dbReference>
<reference evidence="4" key="2">
    <citation type="submission" date="2019-09" db="UniProtKB">
        <authorList>
            <consortium name="WormBaseParasite"/>
        </authorList>
    </citation>
    <scope>IDENTIFICATION</scope>
</reference>
<accession>A0A183FAD3</accession>
<evidence type="ECO:0000313" key="2">
    <source>
        <dbReference type="EMBL" id="VDO31229.1"/>
    </source>
</evidence>
<sequence>MHFIGWLLLWMSLVVVASGKPKCFRTELGYEERNYADGGKRSHLYKAAISEIEEAFRRAGTPQKNPFSKKNKVGHR</sequence>
<dbReference type="AlphaFoldDB" id="A0A183FAD3"/>
<reference evidence="2 3" key="1">
    <citation type="submission" date="2018-11" db="EMBL/GenBank/DDBJ databases">
        <authorList>
            <consortium name="Pathogen Informatics"/>
        </authorList>
    </citation>
    <scope>NUCLEOTIDE SEQUENCE [LARGE SCALE GENOMIC DNA]</scope>
</reference>
<accession>A0A3P7UHU1</accession>